<dbReference type="EMBL" id="JNVC02000004">
    <property type="protein sequence ID" value="KEZ53083.1"/>
    <property type="molecule type" value="Genomic_DNA"/>
</dbReference>
<dbReference type="AlphaFoldDB" id="A0A084H0H1"/>
<gene>
    <name evidence="2" type="ORF">GS18_0209755</name>
</gene>
<proteinExistence type="predicted"/>
<name>A0A084H0H1_METID</name>
<organism evidence="2 3">
    <name type="scientific">Metabacillus indicus</name>
    <name type="common">Bacillus indicus</name>
    <dbReference type="NCBI Taxonomy" id="246786"/>
    <lineage>
        <taxon>Bacteria</taxon>
        <taxon>Bacillati</taxon>
        <taxon>Bacillota</taxon>
        <taxon>Bacilli</taxon>
        <taxon>Bacillales</taxon>
        <taxon>Bacillaceae</taxon>
        <taxon>Metabacillus</taxon>
    </lineage>
</organism>
<dbReference type="InterPro" id="IPR029491">
    <property type="entry name" value="Helicase_HTH"/>
</dbReference>
<dbReference type="Proteomes" id="UP000028549">
    <property type="component" value="Unassembled WGS sequence"/>
</dbReference>
<comment type="caution">
    <text evidence="2">The sequence shown here is derived from an EMBL/GenBank/DDBJ whole genome shotgun (WGS) entry which is preliminary data.</text>
</comment>
<reference evidence="2 3" key="1">
    <citation type="journal article" date="2005" name="Int. J. Syst. Evol. Microbiol.">
        <title>Bacillus cibi sp. nov., isolated from jeotgal, a traditional Korean fermented seafood.</title>
        <authorList>
            <person name="Yoon J.H."/>
            <person name="Lee C.H."/>
            <person name="Oh T.K."/>
        </authorList>
    </citation>
    <scope>NUCLEOTIDE SEQUENCE [LARGE SCALE GENOMIC DNA]</scope>
    <source>
        <strain evidence="2 3">DSM 16189</strain>
    </source>
</reference>
<evidence type="ECO:0000313" key="2">
    <source>
        <dbReference type="EMBL" id="KEZ53083.1"/>
    </source>
</evidence>
<dbReference type="RefSeq" id="WP_029566065.1">
    <property type="nucleotide sequence ID" value="NZ_JNVC02000004.1"/>
</dbReference>
<dbReference type="STRING" id="246786.GS18_0209755"/>
<protein>
    <recommendedName>
        <fullName evidence="1">Helicase Helix-turn-helix domain-containing protein</fullName>
    </recommendedName>
</protein>
<dbReference type="OrthoDB" id="2354672at2"/>
<sequence length="349" mass="40081">MTLTYMDCIYLECLEKFRGERTASAVFHLLKGKKSSQTIQDSKLFSLSRLFGMFPDLSRKEFDAAIGGLVKSGWLLPVESDVCRPNPDAVIHKENRIKERPLPKDLDGTLYSQAGVHFWKRTVLLAQVLSHAAAGSARYLPVIKDEKVQLWVKSYLKGMPFSKKELAFSMYQEMQAFLKQTDDTAASVWVYQLSSKSRIGFTYQQLAEKFNEDEVYIRLLFWGLVHRFLKESAQNIHTYPILHAVSKDLTKSDSLTESASKTLHLIRSGKSVDAISDIRRLKRSTIEDHIVEISLNDPGFDISMFLEEEGLALITRKIQELNTHQLRIVKEALNDRFSYFQIRLAYTRT</sequence>
<dbReference type="PIRSF" id="PIRSF021350">
    <property type="entry name" value="UCP021350"/>
    <property type="match status" value="1"/>
</dbReference>
<dbReference type="Pfam" id="PF14493">
    <property type="entry name" value="HTH_40"/>
    <property type="match status" value="1"/>
</dbReference>
<dbReference type="InterPro" id="IPR008308">
    <property type="entry name" value="YpbB-like"/>
</dbReference>
<evidence type="ECO:0000313" key="3">
    <source>
        <dbReference type="Proteomes" id="UP000028549"/>
    </source>
</evidence>
<keyword evidence="3" id="KW-1185">Reference proteome</keyword>
<accession>A0A084H0H1</accession>
<feature type="domain" description="Helicase Helix-turn-helix" evidence="1">
    <location>
        <begin position="258"/>
        <end position="345"/>
    </location>
</feature>
<evidence type="ECO:0000259" key="1">
    <source>
        <dbReference type="Pfam" id="PF14493"/>
    </source>
</evidence>